<gene>
    <name evidence="2" type="ORF">GCM10007884_44240</name>
</gene>
<evidence type="ECO:0000256" key="1">
    <source>
        <dbReference type="SAM" id="MobiDB-lite"/>
    </source>
</evidence>
<dbReference type="InterPro" id="IPR021251">
    <property type="entry name" value="DUF2793"/>
</dbReference>
<comment type="caution">
    <text evidence="2">The sequence shown here is derived from an EMBL/GenBank/DDBJ whole genome shotgun (WGS) entry which is preliminary data.</text>
</comment>
<reference evidence="3" key="1">
    <citation type="journal article" date="2019" name="Int. J. Syst. Evol. Microbiol.">
        <title>The Global Catalogue of Microorganisms (GCM) 10K type strain sequencing project: providing services to taxonomists for standard genome sequencing and annotation.</title>
        <authorList>
            <consortium name="The Broad Institute Genomics Platform"/>
            <consortium name="The Broad Institute Genome Sequencing Center for Infectious Disease"/>
            <person name="Wu L."/>
            <person name="Ma J."/>
        </authorList>
    </citation>
    <scope>NUCLEOTIDE SEQUENCE [LARGE SCALE GENOMIC DNA]</scope>
    <source>
        <strain evidence="3">NBRC 107710</strain>
    </source>
</reference>
<name>A0ABQ6D8V7_9HYPH</name>
<evidence type="ECO:0000313" key="2">
    <source>
        <dbReference type="EMBL" id="GLS46430.1"/>
    </source>
</evidence>
<sequence length="551" mass="56041">MRDGPIDRQPTDPTRNGAHPMADITPRLGLPLLAAAQAQKHVTHNQALSALDALVQLACLDKDLSAPPADPAEGDRYLVTATMPTGAWAGLSGQIVRREDGVWVGFEPRPGWLAYLVDEADLYVFSGTAWSSLKASLSAIESLARLGIGTSPDATNRFAVKSEAALFSWDDATPGSGDIRLTLNRQASGKDAGLTFQTGFSTRALLGTLGSDDVGLKVSPDGASFSTAFTASAATGRLSLARIEAPLEVSAHPGALPDAPAQTVLRVSGADGQPARLVLDGFGVAAPGTISFRAAGGTAAAPAALANGASLGQLSAFGHGVTGYAGSARAELAFLAAETWTDAAQGTRVAIRTTPAGTTGSAEVFSAEANGAVKLAPLASAPSTGLALGQIYADSTATALKWHTGAAWARISNFGKFAAATNFDNYIPAAAWTKVQFNSADSNDQGAFSAGSNRFVAPEAGLYGFDIALVFKANGGNAPSAFEARVHRNGSSAGRGRASATGTLVDGVTTLGLSSALTLAVGDTVEVFVRFTGADGYVAASDSLFAGRQLA</sequence>
<dbReference type="Pfam" id="PF10983">
    <property type="entry name" value="DUF2793"/>
    <property type="match status" value="1"/>
</dbReference>
<dbReference type="Gene3D" id="2.60.120.40">
    <property type="match status" value="1"/>
</dbReference>
<dbReference type="SUPFAM" id="SSF49842">
    <property type="entry name" value="TNF-like"/>
    <property type="match status" value="1"/>
</dbReference>
<dbReference type="InterPro" id="IPR008983">
    <property type="entry name" value="Tumour_necrosis_fac-like_dom"/>
</dbReference>
<accession>A0ABQ6D8V7</accession>
<proteinExistence type="predicted"/>
<dbReference type="Proteomes" id="UP001156881">
    <property type="component" value="Unassembled WGS sequence"/>
</dbReference>
<feature type="region of interest" description="Disordered" evidence="1">
    <location>
        <begin position="1"/>
        <end position="22"/>
    </location>
</feature>
<organism evidence="2 3">
    <name type="scientific">Methylobacterium brachythecii</name>
    <dbReference type="NCBI Taxonomy" id="1176177"/>
    <lineage>
        <taxon>Bacteria</taxon>
        <taxon>Pseudomonadati</taxon>
        <taxon>Pseudomonadota</taxon>
        <taxon>Alphaproteobacteria</taxon>
        <taxon>Hyphomicrobiales</taxon>
        <taxon>Methylobacteriaceae</taxon>
        <taxon>Methylobacterium</taxon>
    </lineage>
</organism>
<dbReference type="EMBL" id="BSPG01000041">
    <property type="protein sequence ID" value="GLS46430.1"/>
    <property type="molecule type" value="Genomic_DNA"/>
</dbReference>
<evidence type="ECO:0008006" key="4">
    <source>
        <dbReference type="Google" id="ProtNLM"/>
    </source>
</evidence>
<keyword evidence="3" id="KW-1185">Reference proteome</keyword>
<protein>
    <recommendedName>
        <fullName evidence="4">C1q domain-containing protein</fullName>
    </recommendedName>
</protein>
<feature type="compositionally biased region" description="Basic and acidic residues" evidence="1">
    <location>
        <begin position="1"/>
        <end position="10"/>
    </location>
</feature>
<evidence type="ECO:0000313" key="3">
    <source>
        <dbReference type="Proteomes" id="UP001156881"/>
    </source>
</evidence>